<evidence type="ECO:0000256" key="1">
    <source>
        <dbReference type="ARBA" id="ARBA00001933"/>
    </source>
</evidence>
<dbReference type="Gene3D" id="3.30.470.10">
    <property type="match status" value="1"/>
</dbReference>
<keyword evidence="20" id="KW-1185">Reference proteome</keyword>
<comment type="pathway">
    <text evidence="3">Amino-acid biosynthesis; L-isoleucine biosynthesis; L-isoleucine from 2-oxobutanoate: step 4/4.</text>
</comment>
<dbReference type="Proteomes" id="UP000523196">
    <property type="component" value="Unassembled WGS sequence"/>
</dbReference>
<sequence>MAHSIHEFHDDPRNADIRIWMNGQLKPRAEATVSVFDSGFVLGDGVWEGLRIVGGHPAFLDAHLDRLYEGARAIAMDIGLDRRALTAALYETLAANGMHDGVHVRLMVTRGVKRTPYQDPRVTVGPATVVIIPEHKVAKPETLATGLRLFTVHVRRGFPDVQDPKLNSHSKLNCITACIQATEAGADEGLMLDPHGFVATCNSTHFFIVRKGEVWTSTGDYCLGGITRENVIGACRDAGIPVFEKNFSLTQVYGADEAFVTGTFAGVVPVRQVDGRVMGDGRPGPMVERLQGLYRERVARDIAFRAGERLA</sequence>
<evidence type="ECO:0000256" key="11">
    <source>
        <dbReference type="ARBA" id="ARBA00035676"/>
    </source>
</evidence>
<dbReference type="InterPro" id="IPR036038">
    <property type="entry name" value="Aminotransferase-like"/>
</dbReference>
<comment type="caution">
    <text evidence="19">The sequence shown here is derived from an EMBL/GenBank/DDBJ whole genome shotgun (WGS) entry which is preliminary data.</text>
</comment>
<evidence type="ECO:0000256" key="7">
    <source>
        <dbReference type="ARBA" id="ARBA00013053"/>
    </source>
</evidence>
<name>A0A7W3Y5W4_9GAMM</name>
<evidence type="ECO:0000313" key="20">
    <source>
        <dbReference type="Proteomes" id="UP000523196"/>
    </source>
</evidence>
<comment type="pathway">
    <text evidence="10">Cofactor biosynthesis; tetrahydrofolate biosynthesis; 4-aminobenzoate from chorismate: step 2/2.</text>
</comment>
<comment type="catalytic activity">
    <reaction evidence="15">
        <text>4-amino-4-deoxychorismate = 4-aminobenzoate + pyruvate + H(+)</text>
        <dbReference type="Rhea" id="RHEA:16201"/>
        <dbReference type="ChEBI" id="CHEBI:15361"/>
        <dbReference type="ChEBI" id="CHEBI:15378"/>
        <dbReference type="ChEBI" id="CHEBI:17836"/>
        <dbReference type="ChEBI" id="CHEBI:58406"/>
        <dbReference type="EC" id="4.1.3.38"/>
    </reaction>
</comment>
<dbReference type="InterPro" id="IPR043131">
    <property type="entry name" value="BCAT-like_N"/>
</dbReference>
<evidence type="ECO:0000256" key="2">
    <source>
        <dbReference type="ARBA" id="ARBA00003109"/>
    </source>
</evidence>
<reference evidence="19 20" key="1">
    <citation type="submission" date="2020-08" db="EMBL/GenBank/DDBJ databases">
        <authorList>
            <person name="Xu S."/>
            <person name="Li A."/>
        </authorList>
    </citation>
    <scope>NUCLEOTIDE SEQUENCE [LARGE SCALE GENOMIC DNA]</scope>
    <source>
        <strain evidence="19 20">119BY6-57</strain>
    </source>
</reference>
<evidence type="ECO:0000256" key="12">
    <source>
        <dbReference type="ARBA" id="ARBA00048212"/>
    </source>
</evidence>
<evidence type="ECO:0000256" key="8">
    <source>
        <dbReference type="ARBA" id="ARBA00022898"/>
    </source>
</evidence>
<dbReference type="InterPro" id="IPR050571">
    <property type="entry name" value="Class-IV_PLP-Dep_Aminotrnsfr"/>
</dbReference>
<comment type="catalytic activity">
    <reaction evidence="13">
        <text>L-isoleucine + 2-oxoglutarate = (S)-3-methyl-2-oxopentanoate + L-glutamate</text>
        <dbReference type="Rhea" id="RHEA:24801"/>
        <dbReference type="ChEBI" id="CHEBI:16810"/>
        <dbReference type="ChEBI" id="CHEBI:29985"/>
        <dbReference type="ChEBI" id="CHEBI:35146"/>
        <dbReference type="ChEBI" id="CHEBI:58045"/>
        <dbReference type="EC" id="2.6.1.42"/>
    </reaction>
</comment>
<evidence type="ECO:0000313" key="19">
    <source>
        <dbReference type="EMBL" id="MBB1060361.1"/>
    </source>
</evidence>
<dbReference type="GO" id="GO:0008696">
    <property type="term" value="F:4-amino-4-deoxychorismate lyase activity"/>
    <property type="evidence" value="ECO:0007669"/>
    <property type="project" value="UniProtKB-EC"/>
</dbReference>
<comment type="function">
    <text evidence="2">Acts on leucine, isoleucine and valine.</text>
</comment>
<comment type="cofactor">
    <cofactor evidence="1">
        <name>pyridoxal 5'-phosphate</name>
        <dbReference type="ChEBI" id="CHEBI:597326"/>
    </cofactor>
</comment>
<evidence type="ECO:0000256" key="4">
    <source>
        <dbReference type="ARBA" id="ARBA00004931"/>
    </source>
</evidence>
<evidence type="ECO:0000256" key="6">
    <source>
        <dbReference type="ARBA" id="ARBA00009320"/>
    </source>
</evidence>
<dbReference type="GO" id="GO:0004084">
    <property type="term" value="F:branched-chain-amino-acid transaminase activity"/>
    <property type="evidence" value="ECO:0007669"/>
    <property type="project" value="UniProtKB-EC"/>
</dbReference>
<keyword evidence="19" id="KW-0808">Transferase</keyword>
<evidence type="ECO:0000256" key="3">
    <source>
        <dbReference type="ARBA" id="ARBA00004824"/>
    </source>
</evidence>
<dbReference type="Pfam" id="PF01063">
    <property type="entry name" value="Aminotran_4"/>
    <property type="match status" value="1"/>
</dbReference>
<evidence type="ECO:0000256" key="17">
    <source>
        <dbReference type="ARBA" id="ARBA00069174"/>
    </source>
</evidence>
<dbReference type="PANTHER" id="PTHR42743:SF11">
    <property type="entry name" value="AMINODEOXYCHORISMATE LYASE"/>
    <property type="match status" value="1"/>
</dbReference>
<dbReference type="PANTHER" id="PTHR42743">
    <property type="entry name" value="AMINO-ACID AMINOTRANSFERASE"/>
    <property type="match status" value="1"/>
</dbReference>
<dbReference type="AlphaFoldDB" id="A0A7W3Y5W4"/>
<dbReference type="SUPFAM" id="SSF56752">
    <property type="entry name" value="D-aminoacid aminotransferase-like PLP-dependent enzymes"/>
    <property type="match status" value="1"/>
</dbReference>
<dbReference type="RefSeq" id="WP_182686261.1">
    <property type="nucleotide sequence ID" value="NZ_JACHTF010000006.1"/>
</dbReference>
<gene>
    <name evidence="19" type="ORF">H4F98_07205</name>
</gene>
<evidence type="ECO:0000256" key="15">
    <source>
        <dbReference type="ARBA" id="ARBA00049529"/>
    </source>
</evidence>
<comment type="catalytic activity">
    <reaction evidence="14">
        <text>L-leucine + 2-oxoglutarate = 4-methyl-2-oxopentanoate + L-glutamate</text>
        <dbReference type="Rhea" id="RHEA:18321"/>
        <dbReference type="ChEBI" id="CHEBI:16810"/>
        <dbReference type="ChEBI" id="CHEBI:17865"/>
        <dbReference type="ChEBI" id="CHEBI:29985"/>
        <dbReference type="ChEBI" id="CHEBI:57427"/>
        <dbReference type="EC" id="2.6.1.42"/>
    </reaction>
</comment>
<evidence type="ECO:0000256" key="5">
    <source>
        <dbReference type="ARBA" id="ARBA00005072"/>
    </source>
</evidence>
<dbReference type="Gene3D" id="3.20.10.10">
    <property type="entry name" value="D-amino Acid Aminotransferase, subunit A, domain 2"/>
    <property type="match status" value="1"/>
</dbReference>
<keyword evidence="9" id="KW-0289">Folate biosynthesis</keyword>
<dbReference type="GO" id="GO:0046656">
    <property type="term" value="P:folic acid biosynthetic process"/>
    <property type="evidence" value="ECO:0007669"/>
    <property type="project" value="UniProtKB-KW"/>
</dbReference>
<evidence type="ECO:0000256" key="13">
    <source>
        <dbReference type="ARBA" id="ARBA00048798"/>
    </source>
</evidence>
<evidence type="ECO:0000256" key="16">
    <source>
        <dbReference type="ARBA" id="ARBA00054027"/>
    </source>
</evidence>
<dbReference type="EMBL" id="JACHTF010000006">
    <property type="protein sequence ID" value="MBB1060361.1"/>
    <property type="molecule type" value="Genomic_DNA"/>
</dbReference>
<dbReference type="InterPro" id="IPR001544">
    <property type="entry name" value="Aminotrans_IV"/>
</dbReference>
<evidence type="ECO:0000256" key="14">
    <source>
        <dbReference type="ARBA" id="ARBA00049229"/>
    </source>
</evidence>
<dbReference type="FunFam" id="3.20.10.10:FF:000002">
    <property type="entry name" value="D-alanine aminotransferase"/>
    <property type="match status" value="1"/>
</dbReference>
<comment type="function">
    <text evidence="16">Involved in the biosynthesis of p-aminobenzoate (PABA), a precursor of tetrahydrofolate. Converts 4-amino-4-deoxychorismate into 4-aminobenzoate (PABA) and pyruvate.</text>
</comment>
<accession>A0A7W3Y5W4</accession>
<comment type="pathway">
    <text evidence="5">Amino-acid biosynthesis; L-leucine biosynthesis; L-leucine from 3-methyl-2-oxobutanoate: step 4/4.</text>
</comment>
<proteinExistence type="inferred from homology"/>
<comment type="similarity">
    <text evidence="6">Belongs to the class-IV pyridoxal-phosphate-dependent aminotransferase family.</text>
</comment>
<keyword evidence="8" id="KW-0663">Pyridoxal phosphate</keyword>
<dbReference type="EC" id="2.6.1.42" evidence="7"/>
<keyword evidence="19" id="KW-0032">Aminotransferase</keyword>
<comment type="catalytic activity">
    <reaction evidence="12">
        <text>L-valine + 2-oxoglutarate = 3-methyl-2-oxobutanoate + L-glutamate</text>
        <dbReference type="Rhea" id="RHEA:24813"/>
        <dbReference type="ChEBI" id="CHEBI:11851"/>
        <dbReference type="ChEBI" id="CHEBI:16810"/>
        <dbReference type="ChEBI" id="CHEBI:29985"/>
        <dbReference type="ChEBI" id="CHEBI:57762"/>
        <dbReference type="EC" id="2.6.1.42"/>
    </reaction>
</comment>
<evidence type="ECO:0000256" key="18">
    <source>
        <dbReference type="ARBA" id="ARBA00080135"/>
    </source>
</evidence>
<protein>
    <recommendedName>
        <fullName evidence="17">Aminodeoxychorismate lyase</fullName>
        <ecNumber evidence="7">2.6.1.42</ecNumber>
        <ecNumber evidence="11">4.1.3.38</ecNumber>
    </recommendedName>
    <alternativeName>
        <fullName evidence="18">4-amino-4-deoxychorismate lyase</fullName>
    </alternativeName>
</protein>
<evidence type="ECO:0000256" key="9">
    <source>
        <dbReference type="ARBA" id="ARBA00022909"/>
    </source>
</evidence>
<evidence type="ECO:0000256" key="10">
    <source>
        <dbReference type="ARBA" id="ARBA00035633"/>
    </source>
</evidence>
<dbReference type="InterPro" id="IPR043132">
    <property type="entry name" value="BCAT-like_C"/>
</dbReference>
<dbReference type="EC" id="4.1.3.38" evidence="11"/>
<organism evidence="19 20">
    <name type="scientific">Marilutibacter spongiae</name>
    <dbReference type="NCBI Taxonomy" id="2025720"/>
    <lineage>
        <taxon>Bacteria</taxon>
        <taxon>Pseudomonadati</taxon>
        <taxon>Pseudomonadota</taxon>
        <taxon>Gammaproteobacteria</taxon>
        <taxon>Lysobacterales</taxon>
        <taxon>Lysobacteraceae</taxon>
        <taxon>Marilutibacter</taxon>
    </lineage>
</organism>
<comment type="pathway">
    <text evidence="4">Amino-acid biosynthesis; L-valine biosynthesis; L-valine from pyruvate: step 4/4.</text>
</comment>
<dbReference type="GO" id="GO:0008652">
    <property type="term" value="P:amino acid biosynthetic process"/>
    <property type="evidence" value="ECO:0007669"/>
    <property type="project" value="UniProtKB-ARBA"/>
</dbReference>